<protein>
    <submittedName>
        <fullName evidence="1">Uncharacterized protein</fullName>
    </submittedName>
</protein>
<comment type="caution">
    <text evidence="1">The sequence shown here is derived from an EMBL/GenBank/DDBJ whole genome shotgun (WGS) entry which is preliminary data.</text>
</comment>
<name>A0ACC1J3T8_9FUNG</name>
<sequence length="232" mass="25682">MPFDPSEELFTDADADYRSTTLESTVPPPSLAVLSRTIRNVRGGSRLPNRGDYPPNNHPRSIAPRQMPLAPVRPEIDVKGSSCIVISNSYPSSFAEQQLCSPDWIRMMSDRDDARGRRGDGRLGDPAMVQPIHACKEVLAGLAHLDYSLGVVREYLKPDGELKFVDLCSDRGGFSEYVLWRAGKQSVKSHGWYFADTSAKYPLDMGKMLSECHGAENTTAFQADLLDPAYVD</sequence>
<evidence type="ECO:0000313" key="2">
    <source>
        <dbReference type="Proteomes" id="UP001150603"/>
    </source>
</evidence>
<feature type="non-terminal residue" evidence="1">
    <location>
        <position position="232"/>
    </location>
</feature>
<evidence type="ECO:0000313" key="1">
    <source>
        <dbReference type="EMBL" id="KAJ1936163.1"/>
    </source>
</evidence>
<reference evidence="1" key="1">
    <citation type="submission" date="2022-07" db="EMBL/GenBank/DDBJ databases">
        <title>Phylogenomic reconstructions and comparative analyses of Kickxellomycotina fungi.</title>
        <authorList>
            <person name="Reynolds N.K."/>
            <person name="Stajich J.E."/>
            <person name="Barry K."/>
            <person name="Grigoriev I.V."/>
            <person name="Crous P."/>
            <person name="Smith M.E."/>
        </authorList>
    </citation>
    <scope>NUCLEOTIDE SEQUENCE</scope>
    <source>
        <strain evidence="1">NRRL 5244</strain>
    </source>
</reference>
<keyword evidence="2" id="KW-1185">Reference proteome</keyword>
<accession>A0ACC1J3T8</accession>
<dbReference type="EMBL" id="JANBPW010003978">
    <property type="protein sequence ID" value="KAJ1936163.1"/>
    <property type="molecule type" value="Genomic_DNA"/>
</dbReference>
<dbReference type="Proteomes" id="UP001150603">
    <property type="component" value="Unassembled WGS sequence"/>
</dbReference>
<gene>
    <name evidence="1" type="ORF">FBU59_005146</name>
</gene>
<organism evidence="1 2">
    <name type="scientific">Linderina macrospora</name>
    <dbReference type="NCBI Taxonomy" id="4868"/>
    <lineage>
        <taxon>Eukaryota</taxon>
        <taxon>Fungi</taxon>
        <taxon>Fungi incertae sedis</taxon>
        <taxon>Zoopagomycota</taxon>
        <taxon>Kickxellomycotina</taxon>
        <taxon>Kickxellomycetes</taxon>
        <taxon>Kickxellales</taxon>
        <taxon>Kickxellaceae</taxon>
        <taxon>Linderina</taxon>
    </lineage>
</organism>
<proteinExistence type="predicted"/>